<proteinExistence type="predicted"/>
<name>A0A8J5YJL6_9ROSI</name>
<evidence type="ECO:0000256" key="1">
    <source>
        <dbReference type="SAM" id="MobiDB-lite"/>
    </source>
</evidence>
<dbReference type="EMBL" id="JAHUZN010000010">
    <property type="protein sequence ID" value="KAG8480811.1"/>
    <property type="molecule type" value="Genomic_DNA"/>
</dbReference>
<protein>
    <recommendedName>
        <fullName evidence="2">Zinc knuckle CX2CX4HX4C domain-containing protein</fullName>
    </recommendedName>
</protein>
<dbReference type="Pfam" id="PF14392">
    <property type="entry name" value="zf-CCHC_4"/>
    <property type="match status" value="1"/>
</dbReference>
<dbReference type="Proteomes" id="UP000701853">
    <property type="component" value="Chromosome 10"/>
</dbReference>
<accession>A0A8J5YJL6</accession>
<comment type="caution">
    <text evidence="3">The sequence shown here is derived from an EMBL/GenBank/DDBJ whole genome shotgun (WGS) entry which is preliminary data.</text>
</comment>
<gene>
    <name evidence="3" type="ORF">CXB51_025563</name>
</gene>
<evidence type="ECO:0000313" key="3">
    <source>
        <dbReference type="EMBL" id="KAG8480811.1"/>
    </source>
</evidence>
<reference evidence="3 4" key="1">
    <citation type="journal article" date="2021" name="bioRxiv">
        <title>The Gossypium anomalum genome as a resource for cotton improvement and evolutionary analysis of hybrid incompatibility.</title>
        <authorList>
            <person name="Grover C.E."/>
            <person name="Yuan D."/>
            <person name="Arick M.A."/>
            <person name="Miller E.R."/>
            <person name="Hu G."/>
            <person name="Peterson D.G."/>
            <person name="Wendel J.F."/>
            <person name="Udall J.A."/>
        </authorList>
    </citation>
    <scope>NUCLEOTIDE SEQUENCE [LARGE SCALE GENOMIC DNA]</scope>
    <source>
        <strain evidence="3">JFW-Udall</strain>
        <tissue evidence="3">Leaf</tissue>
    </source>
</reference>
<dbReference type="OrthoDB" id="960225at2759"/>
<keyword evidence="4" id="KW-1185">Reference proteome</keyword>
<evidence type="ECO:0000259" key="2">
    <source>
        <dbReference type="Pfam" id="PF14392"/>
    </source>
</evidence>
<feature type="compositionally biased region" description="Basic and acidic residues" evidence="1">
    <location>
        <begin position="202"/>
        <end position="215"/>
    </location>
</feature>
<evidence type="ECO:0000313" key="4">
    <source>
        <dbReference type="Proteomes" id="UP000701853"/>
    </source>
</evidence>
<feature type="region of interest" description="Disordered" evidence="1">
    <location>
        <begin position="202"/>
        <end position="224"/>
    </location>
</feature>
<dbReference type="AlphaFoldDB" id="A0A8J5YJL6"/>
<feature type="domain" description="Zinc knuckle CX2CX4HX4C" evidence="2">
    <location>
        <begin position="132"/>
        <end position="154"/>
    </location>
</feature>
<sequence length="224" mass="25943">MAEDINALKFSEEEFVQVISNNVKNNLQGFESWVLGKIMAKKKSNREAMYRVFKSLWFTKKETEVESSTLSPGYSTTDKDIDTYEFSMSPFWLRVYKHTPGIHGSTNCVGCGKSYRRTSMGRNRVEIIRALNYEKLPDFCYLCNLIGHTTKRCQNKVEGPESNMLDLQYGSLMRATIVTTNHERGIWRNGVEVVTKKTLLNEDREESKTDTREDNGQLVQKRKR</sequence>
<organism evidence="3 4">
    <name type="scientific">Gossypium anomalum</name>
    <dbReference type="NCBI Taxonomy" id="47600"/>
    <lineage>
        <taxon>Eukaryota</taxon>
        <taxon>Viridiplantae</taxon>
        <taxon>Streptophyta</taxon>
        <taxon>Embryophyta</taxon>
        <taxon>Tracheophyta</taxon>
        <taxon>Spermatophyta</taxon>
        <taxon>Magnoliopsida</taxon>
        <taxon>eudicotyledons</taxon>
        <taxon>Gunneridae</taxon>
        <taxon>Pentapetalae</taxon>
        <taxon>rosids</taxon>
        <taxon>malvids</taxon>
        <taxon>Malvales</taxon>
        <taxon>Malvaceae</taxon>
        <taxon>Malvoideae</taxon>
        <taxon>Gossypium</taxon>
    </lineage>
</organism>
<dbReference type="InterPro" id="IPR025836">
    <property type="entry name" value="Zn_knuckle_CX2CX4HX4C"/>
</dbReference>